<evidence type="ECO:0000259" key="3">
    <source>
        <dbReference type="SMART" id="SM00829"/>
    </source>
</evidence>
<dbReference type="GO" id="GO:0070402">
    <property type="term" value="F:NADPH binding"/>
    <property type="evidence" value="ECO:0007669"/>
    <property type="project" value="TreeGrafter"/>
</dbReference>
<evidence type="ECO:0000313" key="5">
    <source>
        <dbReference type="Proteomes" id="UP000298246"/>
    </source>
</evidence>
<evidence type="ECO:0000313" key="4">
    <source>
        <dbReference type="EMBL" id="TFE84818.1"/>
    </source>
</evidence>
<dbReference type="EMBL" id="MYFO01000031">
    <property type="protein sequence ID" value="TFE84818.1"/>
    <property type="molecule type" value="Genomic_DNA"/>
</dbReference>
<dbReference type="InterPro" id="IPR036291">
    <property type="entry name" value="NAD(P)-bd_dom_sf"/>
</dbReference>
<proteinExistence type="predicted"/>
<keyword evidence="1" id="KW-0521">NADP</keyword>
<keyword evidence="2" id="KW-0560">Oxidoreductase</keyword>
<dbReference type="Gene3D" id="3.40.50.720">
    <property type="entry name" value="NAD(P)-binding Rossmann-like Domain"/>
    <property type="match status" value="1"/>
</dbReference>
<dbReference type="Gene3D" id="3.90.180.10">
    <property type="entry name" value="Medium-chain alcohol dehydrogenases, catalytic domain"/>
    <property type="match status" value="1"/>
</dbReference>
<dbReference type="RefSeq" id="WP_134755734.1">
    <property type="nucleotide sequence ID" value="NZ_MYFO02000002.1"/>
</dbReference>
<accession>A0A4Y8PW26</accession>
<dbReference type="InterPro" id="IPR020843">
    <property type="entry name" value="ER"/>
</dbReference>
<organism evidence="4 5">
    <name type="scientific">Paenibacillus athensensis</name>
    <dbReference type="NCBI Taxonomy" id="1967502"/>
    <lineage>
        <taxon>Bacteria</taxon>
        <taxon>Bacillati</taxon>
        <taxon>Bacillota</taxon>
        <taxon>Bacilli</taxon>
        <taxon>Bacillales</taxon>
        <taxon>Paenibacillaceae</taxon>
        <taxon>Paenibacillus</taxon>
    </lineage>
</organism>
<dbReference type="AlphaFoldDB" id="A0A4Y8PW26"/>
<dbReference type="InterPro" id="IPR011032">
    <property type="entry name" value="GroES-like_sf"/>
</dbReference>
<dbReference type="SUPFAM" id="SSF50129">
    <property type="entry name" value="GroES-like"/>
    <property type="match status" value="1"/>
</dbReference>
<feature type="domain" description="Enoyl reductase (ER)" evidence="3">
    <location>
        <begin position="15"/>
        <end position="337"/>
    </location>
</feature>
<dbReference type="OrthoDB" id="9792162at2"/>
<dbReference type="SUPFAM" id="SSF51735">
    <property type="entry name" value="NAD(P)-binding Rossmann-fold domains"/>
    <property type="match status" value="1"/>
</dbReference>
<protein>
    <recommendedName>
        <fullName evidence="3">Enoyl reductase (ER) domain-containing protein</fullName>
    </recommendedName>
</protein>
<reference evidence="4 5" key="1">
    <citation type="submission" date="2017-03" db="EMBL/GenBank/DDBJ databases">
        <title>Isolation of Levoglucosan Utilizing Bacteria.</title>
        <authorList>
            <person name="Arya A.S."/>
        </authorList>
    </citation>
    <scope>NUCLEOTIDE SEQUENCE [LARGE SCALE GENOMIC DNA]</scope>
    <source>
        <strain evidence="4 5">MEC069</strain>
    </source>
</reference>
<dbReference type="PANTHER" id="PTHR48106">
    <property type="entry name" value="QUINONE OXIDOREDUCTASE PIG3-RELATED"/>
    <property type="match status" value="1"/>
</dbReference>
<gene>
    <name evidence="4" type="ORF">B5M42_19120</name>
</gene>
<comment type="caution">
    <text evidence="4">The sequence shown here is derived from an EMBL/GenBank/DDBJ whole genome shotgun (WGS) entry which is preliminary data.</text>
</comment>
<dbReference type="GO" id="GO:0016651">
    <property type="term" value="F:oxidoreductase activity, acting on NAD(P)H"/>
    <property type="evidence" value="ECO:0007669"/>
    <property type="project" value="TreeGrafter"/>
</dbReference>
<name>A0A4Y8PW26_9BACL</name>
<keyword evidence="5" id="KW-1185">Reference proteome</keyword>
<dbReference type="Pfam" id="PF13602">
    <property type="entry name" value="ADH_zinc_N_2"/>
    <property type="match status" value="1"/>
</dbReference>
<dbReference type="Pfam" id="PF08240">
    <property type="entry name" value="ADH_N"/>
    <property type="match status" value="1"/>
</dbReference>
<dbReference type="SMART" id="SM00829">
    <property type="entry name" value="PKS_ER"/>
    <property type="match status" value="1"/>
</dbReference>
<evidence type="ECO:0000256" key="1">
    <source>
        <dbReference type="ARBA" id="ARBA00022857"/>
    </source>
</evidence>
<evidence type="ECO:0000256" key="2">
    <source>
        <dbReference type="ARBA" id="ARBA00023002"/>
    </source>
</evidence>
<sequence length="339" mass="35858">MEQMKNEVIQVIGYGGAEVLRTVRTELPVPREDEVRVRVLAAGVALADVMRRKGVYPGTPAPPFTPGYDIVGIIEEAGKQVRPARIGTRVAVFLGGLGGYARYVCVPETDIVELPDNVSEQAAAAVILNYVTAWQLLRRAADVQPGASVLVHGASGGVGTALLELGGHLGLKLYGTASGRKHGQLARYSAELIDYAAADFVARMAELAPEGVDAVFDPIGPANWQRSLAVVKPGGQLIGYGFTTVTNDAAAAEGVAEAWRGLDDPAFGGGRCRTATYSVTGCYKDDPAAFRDDLQLLLGWLAAGRIRPQVAEVYPLERVADAHRELEDGGAVGKIVLKV</sequence>
<dbReference type="InterPro" id="IPR013154">
    <property type="entry name" value="ADH-like_N"/>
</dbReference>
<dbReference type="Proteomes" id="UP000298246">
    <property type="component" value="Unassembled WGS sequence"/>
</dbReference>